<sequence length="120" mass="13407">MHSLWKRSTVGANKDISQPLRPTSNKLGHTPSSTIVSLISSWSPLPALSPMKGVRRCNHPVSLSSRCFVLCVCFPVVLAVENVNNLLSCGFITLYLKPSLKSQQHKNYARERIPFSEFPR</sequence>
<dbReference type="HOGENOM" id="CLU_2051159_0_0_1"/>
<organism evidence="1 2">
    <name type="scientific">Sphaerobolus stellatus (strain SS14)</name>
    <dbReference type="NCBI Taxonomy" id="990650"/>
    <lineage>
        <taxon>Eukaryota</taxon>
        <taxon>Fungi</taxon>
        <taxon>Dikarya</taxon>
        <taxon>Basidiomycota</taxon>
        <taxon>Agaricomycotina</taxon>
        <taxon>Agaricomycetes</taxon>
        <taxon>Phallomycetidae</taxon>
        <taxon>Geastrales</taxon>
        <taxon>Sphaerobolaceae</taxon>
        <taxon>Sphaerobolus</taxon>
    </lineage>
</organism>
<evidence type="ECO:0000313" key="2">
    <source>
        <dbReference type="Proteomes" id="UP000054279"/>
    </source>
</evidence>
<keyword evidence="2" id="KW-1185">Reference proteome</keyword>
<evidence type="ECO:0000313" key="1">
    <source>
        <dbReference type="EMBL" id="KIJ44077.1"/>
    </source>
</evidence>
<name>A0A0C9VPK4_SPHS4</name>
<gene>
    <name evidence="1" type="ORF">M422DRAFT_779576</name>
</gene>
<dbReference type="EMBL" id="KN837119">
    <property type="protein sequence ID" value="KIJ44077.1"/>
    <property type="molecule type" value="Genomic_DNA"/>
</dbReference>
<dbReference type="AlphaFoldDB" id="A0A0C9VPK4"/>
<proteinExistence type="predicted"/>
<accession>A0A0C9VPK4</accession>
<reference evidence="1 2" key="1">
    <citation type="submission" date="2014-06" db="EMBL/GenBank/DDBJ databases">
        <title>Evolutionary Origins and Diversification of the Mycorrhizal Mutualists.</title>
        <authorList>
            <consortium name="DOE Joint Genome Institute"/>
            <consortium name="Mycorrhizal Genomics Consortium"/>
            <person name="Kohler A."/>
            <person name="Kuo A."/>
            <person name="Nagy L.G."/>
            <person name="Floudas D."/>
            <person name="Copeland A."/>
            <person name="Barry K.W."/>
            <person name="Cichocki N."/>
            <person name="Veneault-Fourrey C."/>
            <person name="LaButti K."/>
            <person name="Lindquist E.A."/>
            <person name="Lipzen A."/>
            <person name="Lundell T."/>
            <person name="Morin E."/>
            <person name="Murat C."/>
            <person name="Riley R."/>
            <person name="Ohm R."/>
            <person name="Sun H."/>
            <person name="Tunlid A."/>
            <person name="Henrissat B."/>
            <person name="Grigoriev I.V."/>
            <person name="Hibbett D.S."/>
            <person name="Martin F."/>
        </authorList>
    </citation>
    <scope>NUCLEOTIDE SEQUENCE [LARGE SCALE GENOMIC DNA]</scope>
    <source>
        <strain evidence="1 2">SS14</strain>
    </source>
</reference>
<protein>
    <submittedName>
        <fullName evidence="1">Uncharacterized protein</fullName>
    </submittedName>
</protein>
<dbReference type="Proteomes" id="UP000054279">
    <property type="component" value="Unassembled WGS sequence"/>
</dbReference>